<keyword evidence="7 14" id="KW-0812">Transmembrane</keyword>
<keyword evidence="11" id="KW-0961">Cell wall biogenesis/degradation</keyword>
<dbReference type="GO" id="GO:0071555">
    <property type="term" value="P:cell wall organization"/>
    <property type="evidence" value="ECO:0007669"/>
    <property type="project" value="UniProtKB-KW"/>
</dbReference>
<organism evidence="16 17">
    <name type="scientific">Brassica oleracea var. oleracea</name>
    <dbReference type="NCBI Taxonomy" id="109376"/>
    <lineage>
        <taxon>Eukaryota</taxon>
        <taxon>Viridiplantae</taxon>
        <taxon>Streptophyta</taxon>
        <taxon>Embryophyta</taxon>
        <taxon>Tracheophyta</taxon>
        <taxon>Spermatophyta</taxon>
        <taxon>Magnoliopsida</taxon>
        <taxon>eudicotyledons</taxon>
        <taxon>Gunneridae</taxon>
        <taxon>Pentapetalae</taxon>
        <taxon>rosids</taxon>
        <taxon>malvids</taxon>
        <taxon>Brassicales</taxon>
        <taxon>Brassicaceae</taxon>
        <taxon>Brassiceae</taxon>
        <taxon>Brassica</taxon>
    </lineage>
</organism>
<evidence type="ECO:0000256" key="7">
    <source>
        <dbReference type="ARBA" id="ARBA00022692"/>
    </source>
</evidence>
<dbReference type="Pfam" id="PF14288">
    <property type="entry name" value="FKS1_dom1"/>
    <property type="match status" value="1"/>
</dbReference>
<feature type="transmembrane region" description="Helical" evidence="14">
    <location>
        <begin position="629"/>
        <end position="647"/>
    </location>
</feature>
<feature type="transmembrane region" description="Helical" evidence="14">
    <location>
        <begin position="583"/>
        <end position="604"/>
    </location>
</feature>
<sequence length="1464" mass="168172">MSAGINLPPDSEVVPSSLSDVSSLKETTRLDPLALGSGVRQFRLSLTSWIDQEDGFSEDDFTYFITSYLHYYNTNIKALSPINDNKSSTSISDSASTSIIVSTDRYHQLTKACRTALILFKVLDLLWKQTHSFDQILLIHRNVKRLARIYKPYNIFPCSDDHPISRIPEIQAVASALRNTTGLEWLGSYKNNDDEDILNKLQAMFGFQVLDDDSLDSVIDKLFENYKKRCKYLGIRNNLRLLHQALIINTEARKTLVVDPLTTSSNACAFESPSRFTLLGAVDEVVTEPSSSLSLTRGGREIKLPTKYQDMDWKTEEIQPLSCKLYPAITPSSYLVMMASELYEMMEKRIHEEIRDPIRAKYCAEDEAFLKKVVTPIYQTIAKEAERGRGGNHSEWRNYDDLNEYFWSNECFTLGWPMKTTTHPFFFVPGAKKVNFVEMRSFLHLFRSFDRMWNFYFMSLQAMIIIAWKESEGALHAIFQSFQSILSIFITYAALECAKAILDVCMSWKAAHSMPDVKRNNIVTAVYAAIWATLFPVTYFSSKSYFTVAILIYLSLRIPYLKLMKCQPRLYVGRGMHENAASFLKYMMFWTALLILKFTFSYYAEIKPLVGPTKEMIELKISDHRLPDLFPPALVFTLWSPVILVYFMDTQIWYAVLSTLVGGFIGFLIRLGEVQTLETLKYRFQFLPGLSNDGLVPVGELDASQNVKKAQLCQMWNKIITSFREEDLINNREKELMLVPYWKELVAEEDKELAPIRWPIFLLADKIPIALELAKTSINELTVRLDADIYMASAIKECYTSFRFLLKNLVDQPRDVEVLNRIFTVIEDHIQQALSQVNKSLMNLAFTLQQLSRMDDSSKVSHILRDMLESVKTKMMKGDLERVLIPHDSFQTLHLPVDTRKQDWEKNIKRLHTLFTLKDLAKVVPSNMEARRRLTFFANSLFMGMPKAPKVISMLPFSALTPYYSEDVLLSNSVLQKQHKDGISTLFYLQTILPGSTFLSVSPQFLLFILSFCYLRTFDSNSDEWKNFMERVGCGSEKELLKRKDLDEKLRLWASYKGQTLTRTVRGMMYYRKALELQAFFDLANSEELMKGYEALKSSKSGKTLRDKCELLAGMKFTYVVSCQQYGIHKNSKDPRATDIMRLMATYPSLRVAYVDVVDQQQEDTTFKKIYYSALVRANPADTEKDEIKLPGPPIIGEGKPENQNQAIIFTTGDALQTIDMNQDNYLEEAFKIRNLLQEFLEKHKDVRSPTILGLREHIFTGSVSSLAWFISNQENSFVTLGQRVLASPLKVRFHYGHPDVFDRVFHLTRGGFNSILREGNITHHEYIQVGKGREVGLNQISMFEAKIANGSGEQTLSRDLYRLGNQFDFLHMMSCYFTTVGFYFCSMLTVLTVYVFLYGRLYLVLSGLEKEMWNHSDVRDSKALQTALLSQSAVQIGLLMVLPMIMVIGLEKGFQSALSDFMF</sequence>
<feature type="domain" description="1,3-beta-glucan synthase component FKS1-like" evidence="15">
    <location>
        <begin position="330"/>
        <end position="419"/>
    </location>
</feature>
<feature type="transmembrane region" description="Helical" evidence="14">
    <location>
        <begin position="481"/>
        <end position="502"/>
    </location>
</feature>
<evidence type="ECO:0000256" key="3">
    <source>
        <dbReference type="ARBA" id="ARBA00012589"/>
    </source>
</evidence>
<dbReference type="GO" id="GO:0000148">
    <property type="term" value="C:1,3-beta-D-glucan synthase complex"/>
    <property type="evidence" value="ECO:0007669"/>
    <property type="project" value="InterPro"/>
</dbReference>
<dbReference type="PANTHER" id="PTHR12741:SF70">
    <property type="entry name" value="CALLOSE SYNTHASE 2-RELATED"/>
    <property type="match status" value="1"/>
</dbReference>
<dbReference type="HOGENOM" id="CLU_000742_2_1_1"/>
<reference evidence="16" key="2">
    <citation type="submission" date="2015-03" db="UniProtKB">
        <authorList>
            <consortium name="EnsemblPlants"/>
        </authorList>
    </citation>
    <scope>IDENTIFICATION</scope>
</reference>
<dbReference type="GO" id="GO:0006075">
    <property type="term" value="P:(1-&gt;3)-beta-D-glucan biosynthetic process"/>
    <property type="evidence" value="ECO:0007669"/>
    <property type="project" value="InterPro"/>
</dbReference>
<feature type="transmembrane region" description="Helical" evidence="14">
    <location>
        <begin position="652"/>
        <end position="671"/>
    </location>
</feature>
<dbReference type="InterPro" id="IPR058851">
    <property type="entry name" value="CALS1_helical"/>
</dbReference>
<keyword evidence="4" id="KW-1003">Cell membrane</keyword>
<evidence type="ECO:0000256" key="11">
    <source>
        <dbReference type="ARBA" id="ARBA00023316"/>
    </source>
</evidence>
<comment type="catalytic activity">
    <reaction evidence="13">
        <text>[(1-&gt;3)-beta-D-glucosyl](n) + UDP-alpha-D-glucose = [(1-&gt;3)-beta-D-glucosyl](n+1) + UDP + H(+)</text>
        <dbReference type="Rhea" id="RHEA:21476"/>
        <dbReference type="Rhea" id="RHEA-COMP:11146"/>
        <dbReference type="Rhea" id="RHEA-COMP:14303"/>
        <dbReference type="ChEBI" id="CHEBI:15378"/>
        <dbReference type="ChEBI" id="CHEBI:37671"/>
        <dbReference type="ChEBI" id="CHEBI:58223"/>
        <dbReference type="ChEBI" id="CHEBI:58885"/>
        <dbReference type="EC" id="2.4.1.34"/>
    </reaction>
</comment>
<dbReference type="SMART" id="SM01205">
    <property type="entry name" value="FKS1_dom1"/>
    <property type="match status" value="1"/>
</dbReference>
<dbReference type="PANTHER" id="PTHR12741">
    <property type="entry name" value="LYST-INTERACTING PROTEIN LIP5 DOPAMINE RESPONSIVE PROTEIN DRG-1"/>
    <property type="match status" value="1"/>
</dbReference>
<dbReference type="Proteomes" id="UP000032141">
    <property type="component" value="Chromosome C4"/>
</dbReference>
<name>A0A0D3BTE1_BRAOL</name>
<keyword evidence="9 14" id="KW-1133">Transmembrane helix</keyword>
<keyword evidence="6" id="KW-0808">Transferase</keyword>
<proteinExistence type="inferred from homology"/>
<dbReference type="InterPro" id="IPR003440">
    <property type="entry name" value="Glyco_trans_48_dom"/>
</dbReference>
<dbReference type="EnsemblPlants" id="Bo4g054010.1">
    <property type="protein sequence ID" value="Bo4g054010.1"/>
    <property type="gene ID" value="Bo4g054010"/>
</dbReference>
<evidence type="ECO:0000256" key="6">
    <source>
        <dbReference type="ARBA" id="ARBA00022679"/>
    </source>
</evidence>
<feature type="transmembrane region" description="Helical" evidence="14">
    <location>
        <begin position="1427"/>
        <end position="1451"/>
    </location>
</feature>
<feature type="transmembrane region" description="Helical" evidence="14">
    <location>
        <begin position="1381"/>
        <end position="1406"/>
    </location>
</feature>
<evidence type="ECO:0000256" key="5">
    <source>
        <dbReference type="ARBA" id="ARBA00022676"/>
    </source>
</evidence>
<evidence type="ECO:0000313" key="16">
    <source>
        <dbReference type="EnsemblPlants" id="Bo4g054010.1"/>
    </source>
</evidence>
<dbReference type="Gramene" id="Bo4g054010.1">
    <property type="protein sequence ID" value="Bo4g054010.1"/>
    <property type="gene ID" value="Bo4g054010"/>
</dbReference>
<evidence type="ECO:0000256" key="12">
    <source>
        <dbReference type="ARBA" id="ARBA00032165"/>
    </source>
</evidence>
<feature type="transmembrane region" description="Helical" evidence="14">
    <location>
        <begin position="545"/>
        <end position="563"/>
    </location>
</feature>
<protein>
    <recommendedName>
        <fullName evidence="12">1,3-beta-glucan synthase</fullName>
        <ecNumber evidence="3">2.4.1.34</ecNumber>
    </recommendedName>
    <alternativeName>
        <fullName evidence="12">1,3-beta-glucan synthase</fullName>
    </alternativeName>
</protein>
<reference evidence="16 17" key="1">
    <citation type="journal article" date="2014" name="Genome Biol.">
        <title>Transcriptome and methylome profiling reveals relics of genome dominance in the mesopolyploid Brassica oleracea.</title>
        <authorList>
            <person name="Parkin I.A."/>
            <person name="Koh C."/>
            <person name="Tang H."/>
            <person name="Robinson S.J."/>
            <person name="Kagale S."/>
            <person name="Clarke W.E."/>
            <person name="Town C.D."/>
            <person name="Nixon J."/>
            <person name="Krishnakumar V."/>
            <person name="Bidwell S.L."/>
            <person name="Denoeud F."/>
            <person name="Belcram H."/>
            <person name="Links M.G."/>
            <person name="Just J."/>
            <person name="Clarke C."/>
            <person name="Bender T."/>
            <person name="Huebert T."/>
            <person name="Mason A.S."/>
            <person name="Pires J.C."/>
            <person name="Barker G."/>
            <person name="Moore J."/>
            <person name="Walley P.G."/>
            <person name="Manoli S."/>
            <person name="Batley J."/>
            <person name="Edwards D."/>
            <person name="Nelson M.N."/>
            <person name="Wang X."/>
            <person name="Paterson A.H."/>
            <person name="King G."/>
            <person name="Bancroft I."/>
            <person name="Chalhoub B."/>
            <person name="Sharpe A.G."/>
        </authorList>
    </citation>
    <scope>NUCLEOTIDE SEQUENCE</scope>
    <source>
        <strain evidence="16 17">cv. TO1000</strain>
    </source>
</reference>
<evidence type="ECO:0000256" key="2">
    <source>
        <dbReference type="ARBA" id="ARBA00009040"/>
    </source>
</evidence>
<keyword evidence="5" id="KW-0328">Glycosyltransferase</keyword>
<evidence type="ECO:0000256" key="9">
    <source>
        <dbReference type="ARBA" id="ARBA00022989"/>
    </source>
</evidence>
<keyword evidence="10 14" id="KW-0472">Membrane</keyword>
<evidence type="ECO:0000259" key="15">
    <source>
        <dbReference type="SMART" id="SM01205"/>
    </source>
</evidence>
<feature type="transmembrane region" description="Helical" evidence="14">
    <location>
        <begin position="522"/>
        <end position="539"/>
    </location>
</feature>
<comment type="similarity">
    <text evidence="2">Belongs to the glycosyltransferase 48 family.</text>
</comment>
<evidence type="ECO:0000256" key="14">
    <source>
        <dbReference type="SAM" id="Phobius"/>
    </source>
</evidence>
<dbReference type="InterPro" id="IPR026899">
    <property type="entry name" value="FKS1-like_dom1"/>
</dbReference>
<comment type="subcellular location">
    <subcellularLocation>
        <location evidence="1">Cell membrane</location>
        <topology evidence="1">Multi-pass membrane protein</topology>
    </subcellularLocation>
</comment>
<evidence type="ECO:0000256" key="8">
    <source>
        <dbReference type="ARBA" id="ARBA00022960"/>
    </source>
</evidence>
<dbReference type="GO" id="GO:0003843">
    <property type="term" value="F:1,3-beta-D-glucan synthase activity"/>
    <property type="evidence" value="ECO:0007669"/>
    <property type="project" value="UniProtKB-EC"/>
</dbReference>
<evidence type="ECO:0000256" key="1">
    <source>
        <dbReference type="ARBA" id="ARBA00004651"/>
    </source>
</evidence>
<evidence type="ECO:0000256" key="13">
    <source>
        <dbReference type="ARBA" id="ARBA00047777"/>
    </source>
</evidence>
<keyword evidence="17" id="KW-1185">Reference proteome</keyword>
<dbReference type="eggNOG" id="KOG0916">
    <property type="taxonomic scope" value="Eukaryota"/>
</dbReference>
<evidence type="ECO:0000256" key="4">
    <source>
        <dbReference type="ARBA" id="ARBA00022475"/>
    </source>
</evidence>
<keyword evidence="8" id="KW-0133">Cell shape</keyword>
<dbReference type="Pfam" id="PF02364">
    <property type="entry name" value="Glucan_synthase"/>
    <property type="match status" value="1"/>
</dbReference>
<evidence type="ECO:0000256" key="10">
    <source>
        <dbReference type="ARBA" id="ARBA00023136"/>
    </source>
</evidence>
<accession>A0A0D3BTE1</accession>
<evidence type="ECO:0000313" key="17">
    <source>
        <dbReference type="Proteomes" id="UP000032141"/>
    </source>
</evidence>
<dbReference type="GO" id="GO:0005886">
    <property type="term" value="C:plasma membrane"/>
    <property type="evidence" value="ECO:0007669"/>
    <property type="project" value="UniProtKB-SubCell"/>
</dbReference>
<dbReference type="GO" id="GO:0008360">
    <property type="term" value="P:regulation of cell shape"/>
    <property type="evidence" value="ECO:0007669"/>
    <property type="project" value="UniProtKB-KW"/>
</dbReference>
<dbReference type="EC" id="2.4.1.34" evidence="3"/>
<dbReference type="Pfam" id="PF25968">
    <property type="entry name" value="CALS1"/>
    <property type="match status" value="1"/>
</dbReference>
<dbReference type="STRING" id="109376.A0A0D3BTE1"/>